<reference evidence="3" key="2">
    <citation type="journal article" date="2023" name="IMA Fungus">
        <title>Comparative genomic study of the Penicillium genus elucidates a diverse pangenome and 15 lateral gene transfer events.</title>
        <authorList>
            <person name="Petersen C."/>
            <person name="Sorensen T."/>
            <person name="Nielsen M.R."/>
            <person name="Sondergaard T.E."/>
            <person name="Sorensen J.L."/>
            <person name="Fitzpatrick D.A."/>
            <person name="Frisvad J.C."/>
            <person name="Nielsen K.L."/>
        </authorList>
    </citation>
    <scope>NUCLEOTIDE SEQUENCE</scope>
    <source>
        <strain evidence="3">IBT 35673</strain>
    </source>
</reference>
<dbReference type="Gene3D" id="3.40.50.720">
    <property type="entry name" value="NAD(P)-binding Rossmann-like Domain"/>
    <property type="match status" value="1"/>
</dbReference>
<evidence type="ECO:0000256" key="2">
    <source>
        <dbReference type="RuleBase" id="RU000363"/>
    </source>
</evidence>
<evidence type="ECO:0000256" key="1">
    <source>
        <dbReference type="ARBA" id="ARBA00022857"/>
    </source>
</evidence>
<dbReference type="GO" id="GO:0016616">
    <property type="term" value="F:oxidoreductase activity, acting on the CH-OH group of donors, NAD or NADP as acceptor"/>
    <property type="evidence" value="ECO:0007669"/>
    <property type="project" value="TreeGrafter"/>
</dbReference>
<comment type="similarity">
    <text evidence="2">Belongs to the short-chain dehydrogenases/reductases (SDR) family.</text>
</comment>
<evidence type="ECO:0008006" key="5">
    <source>
        <dbReference type="Google" id="ProtNLM"/>
    </source>
</evidence>
<protein>
    <recommendedName>
        <fullName evidence="5">NAD(P)-binding protein</fullName>
    </recommendedName>
</protein>
<dbReference type="InterPro" id="IPR036291">
    <property type="entry name" value="NAD(P)-bd_dom_sf"/>
</dbReference>
<dbReference type="PROSITE" id="PS00061">
    <property type="entry name" value="ADH_SHORT"/>
    <property type="match status" value="1"/>
</dbReference>
<accession>A0A9W9R3W8</accession>
<dbReference type="PANTHER" id="PTHR45458:SF3">
    <property type="entry name" value="CHAIN DEHYDROGENASE (ATSC), PUTATIVE-RELATED"/>
    <property type="match status" value="1"/>
</dbReference>
<dbReference type="InterPro" id="IPR052184">
    <property type="entry name" value="SDR_enzymes"/>
</dbReference>
<name>A0A9W9R3W8_PENBR</name>
<comment type="caution">
    <text evidence="3">The sequence shown here is derived from an EMBL/GenBank/DDBJ whole genome shotgun (WGS) entry which is preliminary data.</text>
</comment>
<dbReference type="Pfam" id="PF00106">
    <property type="entry name" value="adh_short"/>
    <property type="match status" value="1"/>
</dbReference>
<keyword evidence="1" id="KW-0521">NADP</keyword>
<evidence type="ECO:0000313" key="3">
    <source>
        <dbReference type="EMBL" id="KAJ5352455.1"/>
    </source>
</evidence>
<dbReference type="SUPFAM" id="SSF51735">
    <property type="entry name" value="NAD(P)-binding Rossmann-fold domains"/>
    <property type="match status" value="1"/>
</dbReference>
<dbReference type="InterPro" id="IPR002347">
    <property type="entry name" value="SDR_fam"/>
</dbReference>
<dbReference type="PRINTS" id="PR00081">
    <property type="entry name" value="GDHRDH"/>
</dbReference>
<dbReference type="PANTHER" id="PTHR45458">
    <property type="entry name" value="SHORT-CHAIN DEHYDROGENASE/REDUCTASE SDR"/>
    <property type="match status" value="1"/>
</dbReference>
<dbReference type="AlphaFoldDB" id="A0A9W9R3W8"/>
<dbReference type="EMBL" id="JAPZBQ010000001">
    <property type="protein sequence ID" value="KAJ5352455.1"/>
    <property type="molecule type" value="Genomic_DNA"/>
</dbReference>
<reference evidence="3" key="1">
    <citation type="submission" date="2022-12" db="EMBL/GenBank/DDBJ databases">
        <authorList>
            <person name="Petersen C."/>
        </authorList>
    </citation>
    <scope>NUCLEOTIDE SEQUENCE</scope>
    <source>
        <strain evidence="3">IBT 35673</strain>
    </source>
</reference>
<dbReference type="Proteomes" id="UP001147695">
    <property type="component" value="Unassembled WGS sequence"/>
</dbReference>
<dbReference type="InterPro" id="IPR020904">
    <property type="entry name" value="Sc_DH/Rdtase_CS"/>
</dbReference>
<gene>
    <name evidence="3" type="ORF">N7452_001429</name>
</gene>
<organism evidence="3 4">
    <name type="scientific">Penicillium brevicompactum</name>
    <dbReference type="NCBI Taxonomy" id="5074"/>
    <lineage>
        <taxon>Eukaryota</taxon>
        <taxon>Fungi</taxon>
        <taxon>Dikarya</taxon>
        <taxon>Ascomycota</taxon>
        <taxon>Pezizomycotina</taxon>
        <taxon>Eurotiomycetes</taxon>
        <taxon>Eurotiomycetidae</taxon>
        <taxon>Eurotiales</taxon>
        <taxon>Aspergillaceae</taxon>
        <taxon>Penicillium</taxon>
    </lineage>
</organism>
<evidence type="ECO:0000313" key="4">
    <source>
        <dbReference type="Proteomes" id="UP001147695"/>
    </source>
</evidence>
<proteinExistence type="inferred from homology"/>
<dbReference type="PRINTS" id="PR00080">
    <property type="entry name" value="SDRFAMILY"/>
</dbReference>
<sequence>MPVYLITGVGRGLGYALMRTLARTPGATVIGLARSKVAVEQRMKSDGFNALILEADITNQSALSRAAEIAGDFLKGKGIDIIINNAGYVSHTTELKSLEDFESDMQAAIDDTYRSIEVNVFGTFGVINTFLPFVKQGELKKVISISSGMGDIDFINEIQLPIAAPYAVSKAALATLTAKFAAAYAHQGILFASICPGRIDTTEPGTTLTSDDMAQLEKYGPKFEQYAPGYRPMSPEEAAKNVLAAIHRSSLASGYSGSFLSHNGTKRWM</sequence>